<dbReference type="PROSITE" id="PS51257">
    <property type="entry name" value="PROKAR_LIPOPROTEIN"/>
    <property type="match status" value="1"/>
</dbReference>
<dbReference type="CDD" id="cd08504">
    <property type="entry name" value="PBP2_OppA"/>
    <property type="match status" value="1"/>
</dbReference>
<reference evidence="7 8" key="1">
    <citation type="submission" date="2019-08" db="EMBL/GenBank/DDBJ databases">
        <title>In-depth cultivation of the pig gut microbiome towards novel bacterial diversity and tailored functional studies.</title>
        <authorList>
            <person name="Wylensek D."/>
            <person name="Hitch T.C.A."/>
            <person name="Clavel T."/>
        </authorList>
    </citation>
    <scope>NUCLEOTIDE SEQUENCE [LARGE SCALE GENOMIC DNA]</scope>
    <source>
        <strain evidence="7 8">Oil+RF-744-GAM-WT-6</strain>
    </source>
</reference>
<keyword evidence="3" id="KW-0813">Transport</keyword>
<evidence type="ECO:0000256" key="3">
    <source>
        <dbReference type="ARBA" id="ARBA00022448"/>
    </source>
</evidence>
<dbReference type="InterPro" id="IPR000914">
    <property type="entry name" value="SBP_5_dom"/>
</dbReference>
<comment type="subcellular location">
    <subcellularLocation>
        <location evidence="1">Cell membrane</location>
        <topology evidence="1">Lipid-anchor</topology>
    </subcellularLocation>
</comment>
<keyword evidence="4 5" id="KW-0732">Signal</keyword>
<sequence length="560" mass="62408">MLLLPERRGIQMMSFRRMTCFVLFIVLAGCSSGTASAAVSSTSSASASASGDKRAITIAMDADLNTMDYEVATDGGSFTMQEMCMAGLVQIDENGQPQPDLAESWEISEDGLTYTFHLRKGLKWSNGEPLTAADFVFGWQRLADPDLASEYNFLETTIGVVNASEVISGEADKSELGVEAPDDSTFVVHLSQPCGFMMSLMGFPSLFPLNEAFYESEGDSYAQSVYDLLYCGPYLMTGWETGNQYTFTKNPEYWDADHTQVETVVFKFLQDTQSAMLEFQSGNIDVVQLASEQVDAYKDAEGFTQVLAAYSWRLDYNYDLEMLQNKDLREAIFKGIDRTAIAENVLKDGSIAAKGFIPEQFAFGPDGKDYRETAGNLVDENVEEAQAAYERAKEALGKDVTLTLLFEDSEACRAVAENLQQQLETNLPGITINLDSKPKKTRLELMNKHEYEIGLTRWGPDYADPQTYLDLYKSDMPGYTGSYQNEKYNAVMNRAETGEDAADAEARWADLIEAEKILMEDYAICPIYQNGRAMMINPDIGGIYYLMVGGAPYRHMYFKN</sequence>
<dbReference type="InterPro" id="IPR030678">
    <property type="entry name" value="Peptide/Ni-bd"/>
</dbReference>
<accession>A0A7X2NT35</accession>
<dbReference type="FunFam" id="3.10.105.10:FF:000001">
    <property type="entry name" value="Oligopeptide ABC transporter, oligopeptide-binding protein"/>
    <property type="match status" value="1"/>
</dbReference>
<feature type="signal peptide" evidence="5">
    <location>
        <begin position="1"/>
        <end position="37"/>
    </location>
</feature>
<name>A0A7X2NT35_9FIRM</name>
<protein>
    <submittedName>
        <fullName evidence="7">Peptide ABC transporter substrate-binding protein</fullName>
    </submittedName>
</protein>
<organism evidence="7 8">
    <name type="scientific">Stecheria intestinalis</name>
    <dbReference type="NCBI Taxonomy" id="2606630"/>
    <lineage>
        <taxon>Bacteria</taxon>
        <taxon>Bacillati</taxon>
        <taxon>Bacillota</taxon>
        <taxon>Erysipelotrichia</taxon>
        <taxon>Erysipelotrichales</taxon>
        <taxon>Erysipelotrichaceae</taxon>
        <taxon>Stecheria</taxon>
    </lineage>
</organism>
<dbReference type="Proteomes" id="UP000461880">
    <property type="component" value="Unassembled WGS sequence"/>
</dbReference>
<dbReference type="PANTHER" id="PTHR30290:SF10">
    <property type="entry name" value="PERIPLASMIC OLIGOPEPTIDE-BINDING PROTEIN-RELATED"/>
    <property type="match status" value="1"/>
</dbReference>
<evidence type="ECO:0000259" key="6">
    <source>
        <dbReference type="Pfam" id="PF00496"/>
    </source>
</evidence>
<dbReference type="SUPFAM" id="SSF53850">
    <property type="entry name" value="Periplasmic binding protein-like II"/>
    <property type="match status" value="1"/>
</dbReference>
<dbReference type="GO" id="GO:0015833">
    <property type="term" value="P:peptide transport"/>
    <property type="evidence" value="ECO:0007669"/>
    <property type="project" value="TreeGrafter"/>
</dbReference>
<feature type="chain" id="PRO_5030709636" evidence="5">
    <location>
        <begin position="38"/>
        <end position="560"/>
    </location>
</feature>
<dbReference type="InterPro" id="IPR023765">
    <property type="entry name" value="SBP_5_CS"/>
</dbReference>
<feature type="domain" description="Solute-binding protein family 5" evidence="6">
    <location>
        <begin position="96"/>
        <end position="474"/>
    </location>
</feature>
<evidence type="ECO:0000256" key="2">
    <source>
        <dbReference type="ARBA" id="ARBA00005695"/>
    </source>
</evidence>
<evidence type="ECO:0000256" key="4">
    <source>
        <dbReference type="ARBA" id="ARBA00022729"/>
    </source>
</evidence>
<dbReference type="GO" id="GO:0043190">
    <property type="term" value="C:ATP-binding cassette (ABC) transporter complex"/>
    <property type="evidence" value="ECO:0007669"/>
    <property type="project" value="InterPro"/>
</dbReference>
<dbReference type="GO" id="GO:1904680">
    <property type="term" value="F:peptide transmembrane transporter activity"/>
    <property type="evidence" value="ECO:0007669"/>
    <property type="project" value="TreeGrafter"/>
</dbReference>
<dbReference type="FunFam" id="3.90.76.10:FF:000001">
    <property type="entry name" value="Oligopeptide ABC transporter substrate-binding protein"/>
    <property type="match status" value="1"/>
</dbReference>
<keyword evidence="8" id="KW-1185">Reference proteome</keyword>
<dbReference type="PANTHER" id="PTHR30290">
    <property type="entry name" value="PERIPLASMIC BINDING COMPONENT OF ABC TRANSPORTER"/>
    <property type="match status" value="1"/>
</dbReference>
<dbReference type="Pfam" id="PF00496">
    <property type="entry name" value="SBP_bac_5"/>
    <property type="match status" value="1"/>
</dbReference>
<dbReference type="Gene3D" id="3.40.190.10">
    <property type="entry name" value="Periplasmic binding protein-like II"/>
    <property type="match status" value="1"/>
</dbReference>
<comment type="similarity">
    <text evidence="2">Belongs to the bacterial solute-binding protein 5 family.</text>
</comment>
<dbReference type="Gene3D" id="3.90.76.10">
    <property type="entry name" value="Dipeptide-binding Protein, Domain 1"/>
    <property type="match status" value="1"/>
</dbReference>
<gene>
    <name evidence="7" type="ORF">FYJ51_09160</name>
</gene>
<dbReference type="PROSITE" id="PS01040">
    <property type="entry name" value="SBP_BACTERIAL_5"/>
    <property type="match status" value="1"/>
</dbReference>
<proteinExistence type="inferred from homology"/>
<dbReference type="InterPro" id="IPR039424">
    <property type="entry name" value="SBP_5"/>
</dbReference>
<dbReference type="Gene3D" id="3.10.105.10">
    <property type="entry name" value="Dipeptide-binding Protein, Domain 3"/>
    <property type="match status" value="1"/>
</dbReference>
<dbReference type="PIRSF" id="PIRSF002741">
    <property type="entry name" value="MppA"/>
    <property type="match status" value="1"/>
</dbReference>
<evidence type="ECO:0000313" key="7">
    <source>
        <dbReference type="EMBL" id="MSS59067.1"/>
    </source>
</evidence>
<evidence type="ECO:0000256" key="5">
    <source>
        <dbReference type="SAM" id="SignalP"/>
    </source>
</evidence>
<dbReference type="EMBL" id="VUMN01000022">
    <property type="protein sequence ID" value="MSS59067.1"/>
    <property type="molecule type" value="Genomic_DNA"/>
</dbReference>
<evidence type="ECO:0000313" key="8">
    <source>
        <dbReference type="Proteomes" id="UP000461880"/>
    </source>
</evidence>
<comment type="caution">
    <text evidence="7">The sequence shown here is derived from an EMBL/GenBank/DDBJ whole genome shotgun (WGS) entry which is preliminary data.</text>
</comment>
<dbReference type="AlphaFoldDB" id="A0A7X2NT35"/>
<evidence type="ECO:0000256" key="1">
    <source>
        <dbReference type="ARBA" id="ARBA00004193"/>
    </source>
</evidence>
<dbReference type="GO" id="GO:0030288">
    <property type="term" value="C:outer membrane-bounded periplasmic space"/>
    <property type="evidence" value="ECO:0007669"/>
    <property type="project" value="UniProtKB-ARBA"/>
</dbReference>